<name>A0A192D3T6_9SPHN</name>
<dbReference type="KEGG" id="pns:A9D12_06665"/>
<evidence type="ECO:0000256" key="1">
    <source>
        <dbReference type="SAM" id="Phobius"/>
    </source>
</evidence>
<dbReference type="RefSeq" id="WP_068350586.1">
    <property type="nucleotide sequence ID" value="NZ_CP016033.1"/>
</dbReference>
<reference evidence="2 3" key="1">
    <citation type="submission" date="2016-05" db="EMBL/GenBank/DDBJ databases">
        <title>Compelete Genome Sequence of Bacteriochlorophyll-Synthesizing Bacterium Porphyrobacter neustonensis DSM 9434.</title>
        <authorList>
            <person name="Shi X.-L."/>
            <person name="Wu Y.-H."/>
            <person name="Cheng H."/>
            <person name="Xu L."/>
            <person name="Zhang X.-Q."/>
            <person name="Wang C.-S."/>
            <person name="Xu X.-W."/>
        </authorList>
    </citation>
    <scope>NUCLEOTIDE SEQUENCE [LARGE SCALE GENOMIC DNA]</scope>
    <source>
        <strain evidence="2 3">DSM 9434</strain>
    </source>
</reference>
<keyword evidence="1" id="KW-1133">Transmembrane helix</keyword>
<proteinExistence type="predicted"/>
<keyword evidence="3" id="KW-1185">Reference proteome</keyword>
<evidence type="ECO:0000313" key="2">
    <source>
        <dbReference type="EMBL" id="ANK12676.1"/>
    </source>
</evidence>
<dbReference type="Proteomes" id="UP000078263">
    <property type="component" value="Chromosome"/>
</dbReference>
<protein>
    <submittedName>
        <fullName evidence="2">Uncharacterized protein</fullName>
    </submittedName>
</protein>
<organism evidence="2 3">
    <name type="scientific">Erythrobacter neustonensis</name>
    <dbReference type="NCBI Taxonomy" id="1112"/>
    <lineage>
        <taxon>Bacteria</taxon>
        <taxon>Pseudomonadati</taxon>
        <taxon>Pseudomonadota</taxon>
        <taxon>Alphaproteobacteria</taxon>
        <taxon>Sphingomonadales</taxon>
        <taxon>Erythrobacteraceae</taxon>
        <taxon>Erythrobacter/Porphyrobacter group</taxon>
        <taxon>Erythrobacter</taxon>
    </lineage>
</organism>
<dbReference type="EMBL" id="CP016033">
    <property type="protein sequence ID" value="ANK12676.1"/>
    <property type="molecule type" value="Genomic_DNA"/>
</dbReference>
<gene>
    <name evidence="2" type="ORF">A9D12_06665</name>
</gene>
<keyword evidence="1" id="KW-0812">Transmembrane</keyword>
<keyword evidence="1" id="KW-0472">Membrane</keyword>
<dbReference type="AlphaFoldDB" id="A0A192D3T6"/>
<sequence length="108" mass="11295">MIEKVFAMPVSSDGVSYWVSPKWLVLAAVIAADGLLVSYDLRLGIAALVLSLAAALAWAYLSLRYGALSGQPSVRSSLLARADHQAAVRRKAANASAAQQGADPAERA</sequence>
<dbReference type="STRING" id="1112.A9D12_06665"/>
<evidence type="ECO:0000313" key="3">
    <source>
        <dbReference type="Proteomes" id="UP000078263"/>
    </source>
</evidence>
<accession>A0A192D3T6</accession>
<feature type="transmembrane region" description="Helical" evidence="1">
    <location>
        <begin position="15"/>
        <end position="36"/>
    </location>
</feature>
<feature type="transmembrane region" description="Helical" evidence="1">
    <location>
        <begin position="43"/>
        <end position="61"/>
    </location>
</feature>